<organism evidence="2 3">
    <name type="scientific">Brassicogethes aeneus</name>
    <name type="common">Rape pollen beetle</name>
    <name type="synonym">Meligethes aeneus</name>
    <dbReference type="NCBI Taxonomy" id="1431903"/>
    <lineage>
        <taxon>Eukaryota</taxon>
        <taxon>Metazoa</taxon>
        <taxon>Ecdysozoa</taxon>
        <taxon>Arthropoda</taxon>
        <taxon>Hexapoda</taxon>
        <taxon>Insecta</taxon>
        <taxon>Pterygota</taxon>
        <taxon>Neoptera</taxon>
        <taxon>Endopterygota</taxon>
        <taxon>Coleoptera</taxon>
        <taxon>Polyphaga</taxon>
        <taxon>Cucujiformia</taxon>
        <taxon>Nitidulidae</taxon>
        <taxon>Meligethinae</taxon>
        <taxon>Brassicogethes</taxon>
    </lineage>
</organism>
<reference evidence="2" key="1">
    <citation type="submission" date="2021-12" db="EMBL/GenBank/DDBJ databases">
        <authorList>
            <person name="King R."/>
        </authorList>
    </citation>
    <scope>NUCLEOTIDE SEQUENCE</scope>
</reference>
<sequence>MALMFLLDEIRYEMAGVVVDLVRNPGITSLMKGYVSFTEQDCTTKAGEKPQIRLDKIVWKVEHVKVDDELNLQLLSVIDKGRPLTLDHCHIKNFKVHLNSEVYPYDNLNLNKQTTVCPAV</sequence>
<dbReference type="InterPro" id="IPR049512">
    <property type="entry name" value="DJR-like_dom"/>
</dbReference>
<accession>A0A9P0FCH7</accession>
<gene>
    <name evidence="2" type="ORF">MELIAE_LOCUS1212</name>
</gene>
<evidence type="ECO:0000313" key="3">
    <source>
        <dbReference type="Proteomes" id="UP001154078"/>
    </source>
</evidence>
<dbReference type="EMBL" id="OV121132">
    <property type="protein sequence ID" value="CAH0547174.1"/>
    <property type="molecule type" value="Genomic_DNA"/>
</dbReference>
<keyword evidence="3" id="KW-1185">Reference proteome</keyword>
<dbReference type="OrthoDB" id="7691951at2759"/>
<feature type="domain" description="Double jelly roll-like" evidence="1">
    <location>
        <begin position="86"/>
        <end position="112"/>
    </location>
</feature>
<proteinExistence type="predicted"/>
<evidence type="ECO:0000313" key="2">
    <source>
        <dbReference type="EMBL" id="CAH0547174.1"/>
    </source>
</evidence>
<evidence type="ECO:0000259" key="1">
    <source>
        <dbReference type="Pfam" id="PF21738"/>
    </source>
</evidence>
<dbReference type="Proteomes" id="UP001154078">
    <property type="component" value="Chromosome 1"/>
</dbReference>
<name>A0A9P0FCH7_BRAAE</name>
<dbReference type="PANTHER" id="PTHR36159">
    <property type="entry name" value="PROTEIN CBG23766"/>
    <property type="match status" value="1"/>
</dbReference>
<feature type="domain" description="Double jelly roll-like" evidence="1">
    <location>
        <begin position="4"/>
        <end position="41"/>
    </location>
</feature>
<dbReference type="PANTHER" id="PTHR36159:SF1">
    <property type="entry name" value="RETROVIRUS-RELATED POL POLYPROTEIN FROM TRANSPOSON 412-LIKE PROTEIN"/>
    <property type="match status" value="1"/>
</dbReference>
<dbReference type="AlphaFoldDB" id="A0A9P0FCH7"/>
<protein>
    <recommendedName>
        <fullName evidence="1">Double jelly roll-like domain-containing protein</fullName>
    </recommendedName>
</protein>
<dbReference type="Pfam" id="PF21738">
    <property type="entry name" value="DJR-like_dom"/>
    <property type="match status" value="2"/>
</dbReference>